<name>A0A914HR48_GLORO</name>
<feature type="domain" description="B30.2/SPRY" evidence="1">
    <location>
        <begin position="134"/>
        <end position="338"/>
    </location>
</feature>
<dbReference type="PROSITE" id="PS50188">
    <property type="entry name" value="B302_SPRY"/>
    <property type="match status" value="1"/>
</dbReference>
<reference evidence="3" key="1">
    <citation type="submission" date="2022-11" db="UniProtKB">
        <authorList>
            <consortium name="WormBaseParasite"/>
        </authorList>
    </citation>
    <scope>IDENTIFICATION</scope>
</reference>
<dbReference type="AlphaFoldDB" id="A0A914HR48"/>
<accession>A0A914HR48</accession>
<dbReference type="Pfam" id="PF00622">
    <property type="entry name" value="SPRY"/>
    <property type="match status" value="1"/>
</dbReference>
<dbReference type="InterPro" id="IPR013320">
    <property type="entry name" value="ConA-like_dom_sf"/>
</dbReference>
<dbReference type="SUPFAM" id="SSF49899">
    <property type="entry name" value="Concanavalin A-like lectins/glucanases"/>
    <property type="match status" value="1"/>
</dbReference>
<dbReference type="InterPro" id="IPR001870">
    <property type="entry name" value="B30.2/SPRY"/>
</dbReference>
<dbReference type="WBParaSite" id="Gr19_v10_g2937.t1">
    <property type="protein sequence ID" value="Gr19_v10_g2937.t1"/>
    <property type="gene ID" value="Gr19_v10_g2937"/>
</dbReference>
<sequence length="345" mass="38854">MVAVLNPNNWRRCDRFRIVGSILFSVFVGIATVHGNEFKMNEMNESSGQTMVVAKLEKHQNTQNRSNAREEQLNDILGQFVEGQKKTDRMLQKQIDELKNSSKKELEKGMNQEEMIAKMEQYQKEQQQNINDLKKTVAVLIDTINGKRLIQQQNRWDSAACHKDLTLIEPDRFIAQYNGEGCSSVRAEKRIPENAYGISYFEVKILKAKSGIHVGLATKRMPLHGRVGWCEGTYAYRSYGEFWGHKDERCGHSDGKPKRYLSTANGRPVIGGKPSFGVGDVVGCGVNLATRRIIYTLNGRRLDTDGLCVDDAAVDLFPCISLDSPGDKIEANFGPNFQFNIDDGI</sequence>
<evidence type="ECO:0000313" key="2">
    <source>
        <dbReference type="Proteomes" id="UP000887572"/>
    </source>
</evidence>
<dbReference type="InterPro" id="IPR003877">
    <property type="entry name" value="SPRY_dom"/>
</dbReference>
<dbReference type="CDD" id="cd12885">
    <property type="entry name" value="SPRY_RanBP_like"/>
    <property type="match status" value="1"/>
</dbReference>
<organism evidence="2 3">
    <name type="scientific">Globodera rostochiensis</name>
    <name type="common">Golden nematode worm</name>
    <name type="synonym">Heterodera rostochiensis</name>
    <dbReference type="NCBI Taxonomy" id="31243"/>
    <lineage>
        <taxon>Eukaryota</taxon>
        <taxon>Metazoa</taxon>
        <taxon>Ecdysozoa</taxon>
        <taxon>Nematoda</taxon>
        <taxon>Chromadorea</taxon>
        <taxon>Rhabditida</taxon>
        <taxon>Tylenchina</taxon>
        <taxon>Tylenchomorpha</taxon>
        <taxon>Tylenchoidea</taxon>
        <taxon>Heteroderidae</taxon>
        <taxon>Heteroderinae</taxon>
        <taxon>Globodera</taxon>
    </lineage>
</organism>
<evidence type="ECO:0000259" key="1">
    <source>
        <dbReference type="PROSITE" id="PS50188"/>
    </source>
</evidence>
<proteinExistence type="predicted"/>
<dbReference type="InterPro" id="IPR050618">
    <property type="entry name" value="Ubq-SigPath_Reg"/>
</dbReference>
<dbReference type="PANTHER" id="PTHR12864">
    <property type="entry name" value="RAN BINDING PROTEIN 9-RELATED"/>
    <property type="match status" value="1"/>
</dbReference>
<keyword evidence="2" id="KW-1185">Reference proteome</keyword>
<dbReference type="InterPro" id="IPR043136">
    <property type="entry name" value="B30.2/SPRY_sf"/>
</dbReference>
<dbReference type="Gene3D" id="2.60.120.920">
    <property type="match status" value="1"/>
</dbReference>
<dbReference type="SMART" id="SM00449">
    <property type="entry name" value="SPRY"/>
    <property type="match status" value="1"/>
</dbReference>
<protein>
    <submittedName>
        <fullName evidence="3">B30.2/SPRY domain-containing protein</fullName>
    </submittedName>
</protein>
<evidence type="ECO:0000313" key="3">
    <source>
        <dbReference type="WBParaSite" id="Gr19_v10_g2937.t1"/>
    </source>
</evidence>
<dbReference type="Proteomes" id="UP000887572">
    <property type="component" value="Unplaced"/>
</dbReference>
<dbReference type="InterPro" id="IPR044736">
    <property type="entry name" value="Gid1/RanBPM/SPLA_SPRY"/>
</dbReference>